<dbReference type="InterPro" id="IPR036412">
    <property type="entry name" value="HAD-like_sf"/>
</dbReference>
<dbReference type="RefSeq" id="WP_154540873.1">
    <property type="nucleotide sequence ID" value="NZ_VULQ01000007.1"/>
</dbReference>
<dbReference type="NCBIfam" id="TIGR01484">
    <property type="entry name" value="HAD-SF-IIB"/>
    <property type="match status" value="1"/>
</dbReference>
<dbReference type="SFLD" id="SFLDG01140">
    <property type="entry name" value="C2.B:_Phosphomannomutase_and_P"/>
    <property type="match status" value="1"/>
</dbReference>
<gene>
    <name evidence="1" type="ORF">FYJ26_06690</name>
</gene>
<dbReference type="GO" id="GO:0000287">
    <property type="term" value="F:magnesium ion binding"/>
    <property type="evidence" value="ECO:0007669"/>
    <property type="project" value="TreeGrafter"/>
</dbReference>
<comment type="caution">
    <text evidence="1">The sequence shown here is derived from an EMBL/GenBank/DDBJ whole genome shotgun (WGS) entry which is preliminary data.</text>
</comment>
<proteinExistence type="predicted"/>
<dbReference type="PANTHER" id="PTHR10000">
    <property type="entry name" value="PHOSPHOSERINE PHOSPHATASE"/>
    <property type="match status" value="1"/>
</dbReference>
<organism evidence="1 2">
    <name type="scientific">Anaerococcus porci</name>
    <dbReference type="NCBI Taxonomy" id="2652269"/>
    <lineage>
        <taxon>Bacteria</taxon>
        <taxon>Bacillati</taxon>
        <taxon>Bacillota</taxon>
        <taxon>Tissierellia</taxon>
        <taxon>Tissierellales</taxon>
        <taxon>Peptoniphilaceae</taxon>
        <taxon>Anaerococcus</taxon>
    </lineage>
</organism>
<evidence type="ECO:0000313" key="2">
    <source>
        <dbReference type="Proteomes" id="UP000441925"/>
    </source>
</evidence>
<sequence length="275" mass="31448">MIKLIATDCDETLLSSDRTIHERNKKAIKKAQDMGIKVIIATGRGPYQLFNILEEIDIEKEDRYSVLCNGGLIMDNMSKKIVDSSPIKYDKAMEISDYCKNLGIHFEIYTDKHCIISPNGNKIFGNYDGDIYKFVEDPKKEDFIKDEIIIKVLLKNHNLNYLMSLEEDIARICDWDVSISYSSDIYMEINRKNVNKANAIKKICKHYGISMNEVLSIGDNYNDKEMLEEAGYSAAVQNAHLLLKDVSKYTTKANNNEGAVGEAIEKFVFDKKQQK</sequence>
<dbReference type="Pfam" id="PF08282">
    <property type="entry name" value="Hydrolase_3"/>
    <property type="match status" value="1"/>
</dbReference>
<name>A0A6N7VW63_9FIRM</name>
<dbReference type="NCBIfam" id="TIGR00099">
    <property type="entry name" value="Cof-subfamily"/>
    <property type="match status" value="1"/>
</dbReference>
<dbReference type="CDD" id="cd07516">
    <property type="entry name" value="HAD_Pase"/>
    <property type="match status" value="1"/>
</dbReference>
<accession>A0A6N7VW63</accession>
<dbReference type="InterPro" id="IPR000150">
    <property type="entry name" value="Cof"/>
</dbReference>
<dbReference type="EMBL" id="VULQ01000007">
    <property type="protein sequence ID" value="MSS78087.1"/>
    <property type="molecule type" value="Genomic_DNA"/>
</dbReference>
<dbReference type="PANTHER" id="PTHR10000:SF55">
    <property type="entry name" value="5-AMINO-6-(5-PHOSPHO-D-RIBITYLAMINO)URACIL PHOSPHATASE YCSE"/>
    <property type="match status" value="1"/>
</dbReference>
<dbReference type="Proteomes" id="UP000441925">
    <property type="component" value="Unassembled WGS sequence"/>
</dbReference>
<dbReference type="Gene3D" id="3.30.1240.10">
    <property type="match status" value="1"/>
</dbReference>
<dbReference type="GO" id="GO:0005829">
    <property type="term" value="C:cytosol"/>
    <property type="evidence" value="ECO:0007669"/>
    <property type="project" value="TreeGrafter"/>
</dbReference>
<dbReference type="AlphaFoldDB" id="A0A6N7VW63"/>
<reference evidence="1 2" key="1">
    <citation type="submission" date="2019-08" db="EMBL/GenBank/DDBJ databases">
        <title>In-depth cultivation of the pig gut microbiome towards novel bacterial diversity and tailored functional studies.</title>
        <authorList>
            <person name="Wylensek D."/>
            <person name="Hitch T.C.A."/>
            <person name="Clavel T."/>
        </authorList>
    </citation>
    <scope>NUCLEOTIDE SEQUENCE [LARGE SCALE GENOMIC DNA]</scope>
    <source>
        <strain evidence="1 2">WCA-380-WT-2B</strain>
    </source>
</reference>
<dbReference type="SFLD" id="SFLDS00003">
    <property type="entry name" value="Haloacid_Dehalogenase"/>
    <property type="match status" value="1"/>
</dbReference>
<dbReference type="SUPFAM" id="SSF56784">
    <property type="entry name" value="HAD-like"/>
    <property type="match status" value="1"/>
</dbReference>
<dbReference type="InterPro" id="IPR023214">
    <property type="entry name" value="HAD_sf"/>
</dbReference>
<dbReference type="GO" id="GO:0016791">
    <property type="term" value="F:phosphatase activity"/>
    <property type="evidence" value="ECO:0007669"/>
    <property type="project" value="TreeGrafter"/>
</dbReference>
<dbReference type="Gene3D" id="3.40.50.1000">
    <property type="entry name" value="HAD superfamily/HAD-like"/>
    <property type="match status" value="1"/>
</dbReference>
<dbReference type="InterPro" id="IPR006379">
    <property type="entry name" value="HAD-SF_hydro_IIB"/>
</dbReference>
<keyword evidence="2" id="KW-1185">Reference proteome</keyword>
<evidence type="ECO:0000313" key="1">
    <source>
        <dbReference type="EMBL" id="MSS78087.1"/>
    </source>
</evidence>
<protein>
    <submittedName>
        <fullName evidence="1">HAD family phosphatase</fullName>
    </submittedName>
</protein>